<accession>A0A419T0D7</accession>
<reference evidence="1 2" key="1">
    <citation type="submission" date="2016-08" db="EMBL/GenBank/DDBJ databases">
        <title>A new outlook on sporulation: Clostridium algidixylanolyticum.</title>
        <authorList>
            <person name="Poppleton D.I."/>
            <person name="Gribaldo S."/>
        </authorList>
    </citation>
    <scope>NUCLEOTIDE SEQUENCE [LARGE SCALE GENOMIC DNA]</scope>
    <source>
        <strain evidence="1 2">SPL73</strain>
    </source>
</reference>
<evidence type="ECO:0000313" key="1">
    <source>
        <dbReference type="EMBL" id="RKD30899.1"/>
    </source>
</evidence>
<dbReference type="AlphaFoldDB" id="A0A419T0D7"/>
<dbReference type="RefSeq" id="WP_120197408.1">
    <property type="nucleotide sequence ID" value="NZ_MCIA01000024.1"/>
</dbReference>
<name>A0A419T0D7_9FIRM</name>
<dbReference type="Proteomes" id="UP000284277">
    <property type="component" value="Unassembled WGS sequence"/>
</dbReference>
<comment type="caution">
    <text evidence="1">The sequence shown here is derived from an EMBL/GenBank/DDBJ whole genome shotgun (WGS) entry which is preliminary data.</text>
</comment>
<dbReference type="OrthoDB" id="1913675at2"/>
<dbReference type="EMBL" id="MCIA01000024">
    <property type="protein sequence ID" value="RKD30899.1"/>
    <property type="molecule type" value="Genomic_DNA"/>
</dbReference>
<proteinExistence type="predicted"/>
<organism evidence="1 2">
    <name type="scientific">Lacrimispora algidixylanolytica</name>
    <dbReference type="NCBI Taxonomy" id="94868"/>
    <lineage>
        <taxon>Bacteria</taxon>
        <taxon>Bacillati</taxon>
        <taxon>Bacillota</taxon>
        <taxon>Clostridia</taxon>
        <taxon>Lachnospirales</taxon>
        <taxon>Lachnospiraceae</taxon>
        <taxon>Lacrimispora</taxon>
    </lineage>
</organism>
<keyword evidence="2" id="KW-1185">Reference proteome</keyword>
<protein>
    <submittedName>
        <fullName evidence="1">Uncharacterized protein</fullName>
    </submittedName>
</protein>
<sequence>MKLNSIEEIVFHISDDMDYNALSDKINGFHVNLIEQKLRSSDYSMEEKVAVVNQISQQLKIRERNGIIS</sequence>
<gene>
    <name evidence="1" type="ORF">BET01_21005</name>
</gene>
<evidence type="ECO:0000313" key="2">
    <source>
        <dbReference type="Proteomes" id="UP000284277"/>
    </source>
</evidence>